<sequence>MTWFPKKNHLEVVQLLMDLRGAYQHLLLEYREKIEKLKDMKHEAQEHSAAIEELEDELSDYRKIPYCRFANQIAEVTRLIHGNDQLEARTTNNEEILGILLEGNKEFKEIMDELKTLNKDNATKIARLEAPSCKTSGKRWSYTCVVPSADVFYTLYNMDAATELAAKKQWKQKKISIQGFKEIVGSCFVKIRYNSLELVGKDVFLKWNAGANSFTVSGKYGVTAIAYLE</sequence>
<keyword evidence="1" id="KW-0175">Coiled coil</keyword>
<proteinExistence type="predicted"/>
<gene>
    <name evidence="2" type="ORF">EAE97_003664</name>
</gene>
<dbReference type="EMBL" id="RCSW01000006">
    <property type="protein sequence ID" value="KAF7948253.1"/>
    <property type="molecule type" value="Genomic_DNA"/>
</dbReference>
<feature type="coiled-coil region" evidence="1">
    <location>
        <begin position="23"/>
        <end position="64"/>
    </location>
</feature>
<evidence type="ECO:0000313" key="2">
    <source>
        <dbReference type="EMBL" id="KAF7948253.1"/>
    </source>
</evidence>
<dbReference type="RefSeq" id="XP_038734785.1">
    <property type="nucleotide sequence ID" value="XM_038874176.1"/>
</dbReference>
<protein>
    <submittedName>
        <fullName evidence="2">Uncharacterized protein</fullName>
    </submittedName>
</protein>
<dbReference type="AlphaFoldDB" id="A0A9P5IQS0"/>
<organism evidence="2 3">
    <name type="scientific">Botrytis byssoidea</name>
    <dbReference type="NCBI Taxonomy" id="139641"/>
    <lineage>
        <taxon>Eukaryota</taxon>
        <taxon>Fungi</taxon>
        <taxon>Dikarya</taxon>
        <taxon>Ascomycota</taxon>
        <taxon>Pezizomycotina</taxon>
        <taxon>Leotiomycetes</taxon>
        <taxon>Helotiales</taxon>
        <taxon>Sclerotiniaceae</taxon>
        <taxon>Botrytis</taxon>
    </lineage>
</organism>
<keyword evidence="3" id="KW-1185">Reference proteome</keyword>
<dbReference type="GeneID" id="62147253"/>
<evidence type="ECO:0000256" key="1">
    <source>
        <dbReference type="SAM" id="Coils"/>
    </source>
</evidence>
<evidence type="ECO:0000313" key="3">
    <source>
        <dbReference type="Proteomes" id="UP000710849"/>
    </source>
</evidence>
<reference evidence="2 3" key="1">
    <citation type="journal article" date="2020" name="Genome Biol. Evol.">
        <title>Comparative genomics of Sclerotiniaceae.</title>
        <authorList>
            <person name="Valero Jimenez C.A."/>
            <person name="Steentjes M."/>
            <person name="Scholten O.E."/>
            <person name="Van Kan J.A.L."/>
        </authorList>
    </citation>
    <scope>NUCLEOTIDE SEQUENCE [LARGE SCALE GENOMIC DNA]</scope>
    <source>
        <strain evidence="2 3">MUCL 94</strain>
    </source>
</reference>
<dbReference type="Proteomes" id="UP000710849">
    <property type="component" value="Unassembled WGS sequence"/>
</dbReference>
<comment type="caution">
    <text evidence="2">The sequence shown here is derived from an EMBL/GenBank/DDBJ whole genome shotgun (WGS) entry which is preliminary data.</text>
</comment>
<accession>A0A9P5IQS0</accession>
<name>A0A9P5IQS0_9HELO</name>